<evidence type="ECO:0000313" key="3">
    <source>
        <dbReference type="Proteomes" id="UP000239709"/>
    </source>
</evidence>
<dbReference type="Pfam" id="PF13302">
    <property type="entry name" value="Acetyltransf_3"/>
    <property type="match status" value="1"/>
</dbReference>
<sequence length="206" mass="23335">MVPIREIGERYREQIARHLLDLNEHDRYLRFGYSANDRQIQNYVDKLDFKRDQVFGIFNRKLELIAMAHVAYPTDLGVAAFAEFGVSVSHHARGRGYGSRLFDRAAIHAVNDDVKTLYIHALSENKAMLKIARNAGAVVERSGSESEAHLQLPEATFKSRVSQLVAGQVGQVDYWLKSEGRHLRSLVATAREVREAVRDNPHRPGS</sequence>
<dbReference type="KEGG" id="otk:C6570_04175"/>
<name>A0A2S0MJA4_9BURK</name>
<accession>A0A2S0MJA4</accession>
<dbReference type="Proteomes" id="UP000239709">
    <property type="component" value="Chromosome"/>
</dbReference>
<protein>
    <submittedName>
        <fullName evidence="2">GNAT family N-acetyltransferase</fullName>
    </submittedName>
</protein>
<dbReference type="Gene3D" id="3.40.630.30">
    <property type="match status" value="1"/>
</dbReference>
<gene>
    <name evidence="2" type="ORF">C6570_04175</name>
</gene>
<reference evidence="2 3" key="1">
    <citation type="submission" date="2018-03" db="EMBL/GenBank/DDBJ databases">
        <title>Genome sequencing of Ottowia sp.</title>
        <authorList>
            <person name="Kim S.-J."/>
            <person name="Heo J."/>
            <person name="Kwon S.-W."/>
        </authorList>
    </citation>
    <scope>NUCLEOTIDE SEQUENCE [LARGE SCALE GENOMIC DNA]</scope>
    <source>
        <strain evidence="2 3">KADR8-3</strain>
    </source>
</reference>
<organism evidence="2 3">
    <name type="scientific">Ottowia oryzae</name>
    <dbReference type="NCBI Taxonomy" id="2109914"/>
    <lineage>
        <taxon>Bacteria</taxon>
        <taxon>Pseudomonadati</taxon>
        <taxon>Pseudomonadota</taxon>
        <taxon>Betaproteobacteria</taxon>
        <taxon>Burkholderiales</taxon>
        <taxon>Comamonadaceae</taxon>
        <taxon>Ottowia</taxon>
    </lineage>
</organism>
<dbReference type="EMBL" id="CP027666">
    <property type="protein sequence ID" value="AVO35968.1"/>
    <property type="molecule type" value="Genomic_DNA"/>
</dbReference>
<dbReference type="AlphaFoldDB" id="A0A2S0MJA4"/>
<keyword evidence="2" id="KW-0808">Transferase</keyword>
<dbReference type="PROSITE" id="PS51186">
    <property type="entry name" value="GNAT"/>
    <property type="match status" value="1"/>
</dbReference>
<dbReference type="SUPFAM" id="SSF55729">
    <property type="entry name" value="Acyl-CoA N-acyltransferases (Nat)"/>
    <property type="match status" value="1"/>
</dbReference>
<dbReference type="GO" id="GO:0016747">
    <property type="term" value="F:acyltransferase activity, transferring groups other than amino-acyl groups"/>
    <property type="evidence" value="ECO:0007669"/>
    <property type="project" value="InterPro"/>
</dbReference>
<dbReference type="InterPro" id="IPR016181">
    <property type="entry name" value="Acyl_CoA_acyltransferase"/>
</dbReference>
<keyword evidence="3" id="KW-1185">Reference proteome</keyword>
<feature type="domain" description="N-acetyltransferase" evidence="1">
    <location>
        <begin position="2"/>
        <end position="159"/>
    </location>
</feature>
<evidence type="ECO:0000313" key="2">
    <source>
        <dbReference type="EMBL" id="AVO35968.1"/>
    </source>
</evidence>
<evidence type="ECO:0000259" key="1">
    <source>
        <dbReference type="PROSITE" id="PS51186"/>
    </source>
</evidence>
<proteinExistence type="predicted"/>
<dbReference type="InterPro" id="IPR000182">
    <property type="entry name" value="GNAT_dom"/>
</dbReference>